<protein>
    <recommendedName>
        <fullName evidence="6">Protein arginine methyltransferase NDUFAF7</fullName>
    </recommendedName>
</protein>
<sequence length="172" mass="19202">MDIALYSSNGYYSKPASFGVYGDYYTSPSLHPLFGYLFAIQIMNIWEYMDRPNPFTVVELGAGDGTLAIDIVSTIRAANIDFLNCLQYIPIDRATSRGCVARTEIVSADLLDLYISDSTSCVVLSNELIDALPVDIFEVREGRTKVVVIDVDKQGNLKEELIETTIDEFYDL</sequence>
<comment type="subcellular location">
    <subcellularLocation>
        <location evidence="1">Mitochondrion</location>
    </subcellularLocation>
</comment>
<dbReference type="InterPro" id="IPR038375">
    <property type="entry name" value="NDUFAF7_sf"/>
</dbReference>
<evidence type="ECO:0000256" key="4">
    <source>
        <dbReference type="ARBA" id="ARBA00023128"/>
    </source>
</evidence>
<keyword evidence="2" id="KW-0489">Methyltransferase</keyword>
<dbReference type="AlphaFoldDB" id="A0A383F2T8"/>
<name>A0A383F2T8_9ZZZZ</name>
<dbReference type="InterPro" id="IPR003788">
    <property type="entry name" value="NDUFAF7"/>
</dbReference>
<organism evidence="5">
    <name type="scientific">marine metagenome</name>
    <dbReference type="NCBI Taxonomy" id="408172"/>
    <lineage>
        <taxon>unclassified sequences</taxon>
        <taxon>metagenomes</taxon>
        <taxon>ecological metagenomes</taxon>
    </lineage>
</organism>
<accession>A0A383F2T8</accession>
<dbReference type="Gene3D" id="3.40.50.12710">
    <property type="match status" value="1"/>
</dbReference>
<keyword evidence="3" id="KW-0808">Transferase</keyword>
<evidence type="ECO:0008006" key="6">
    <source>
        <dbReference type="Google" id="ProtNLM"/>
    </source>
</evidence>
<evidence type="ECO:0000256" key="2">
    <source>
        <dbReference type="ARBA" id="ARBA00022603"/>
    </source>
</evidence>
<dbReference type="PANTHER" id="PTHR12049:SF7">
    <property type="entry name" value="PROTEIN ARGININE METHYLTRANSFERASE NDUFAF7, MITOCHONDRIAL"/>
    <property type="match status" value="1"/>
</dbReference>
<dbReference type="SUPFAM" id="SSF53335">
    <property type="entry name" value="S-adenosyl-L-methionine-dependent methyltransferases"/>
    <property type="match status" value="1"/>
</dbReference>
<dbReference type="GO" id="GO:0032259">
    <property type="term" value="P:methylation"/>
    <property type="evidence" value="ECO:0007669"/>
    <property type="project" value="UniProtKB-KW"/>
</dbReference>
<dbReference type="GO" id="GO:0035243">
    <property type="term" value="F:protein-arginine omega-N symmetric methyltransferase activity"/>
    <property type="evidence" value="ECO:0007669"/>
    <property type="project" value="TreeGrafter"/>
</dbReference>
<dbReference type="GO" id="GO:0005739">
    <property type="term" value="C:mitochondrion"/>
    <property type="evidence" value="ECO:0007669"/>
    <property type="project" value="UniProtKB-SubCell"/>
</dbReference>
<dbReference type="InterPro" id="IPR029063">
    <property type="entry name" value="SAM-dependent_MTases_sf"/>
</dbReference>
<evidence type="ECO:0000256" key="3">
    <source>
        <dbReference type="ARBA" id="ARBA00022679"/>
    </source>
</evidence>
<keyword evidence="4" id="KW-0496">Mitochondrion</keyword>
<feature type="non-terminal residue" evidence="5">
    <location>
        <position position="172"/>
    </location>
</feature>
<reference evidence="5" key="1">
    <citation type="submission" date="2018-05" db="EMBL/GenBank/DDBJ databases">
        <authorList>
            <person name="Lanie J.A."/>
            <person name="Ng W.-L."/>
            <person name="Kazmierczak K.M."/>
            <person name="Andrzejewski T.M."/>
            <person name="Davidsen T.M."/>
            <person name="Wayne K.J."/>
            <person name="Tettelin H."/>
            <person name="Glass J.I."/>
            <person name="Rusch D."/>
            <person name="Podicherti R."/>
            <person name="Tsui H.-C.T."/>
            <person name="Winkler M.E."/>
        </authorList>
    </citation>
    <scope>NUCLEOTIDE SEQUENCE</scope>
</reference>
<proteinExistence type="predicted"/>
<evidence type="ECO:0000313" key="5">
    <source>
        <dbReference type="EMBL" id="SVE63301.1"/>
    </source>
</evidence>
<dbReference type="PANTHER" id="PTHR12049">
    <property type="entry name" value="PROTEIN ARGININE METHYLTRANSFERASE NDUFAF7, MITOCHONDRIAL"/>
    <property type="match status" value="1"/>
</dbReference>
<gene>
    <name evidence="5" type="ORF">METZ01_LOCUS516155</name>
</gene>
<dbReference type="EMBL" id="UINC01230959">
    <property type="protein sequence ID" value="SVE63301.1"/>
    <property type="molecule type" value="Genomic_DNA"/>
</dbReference>
<evidence type="ECO:0000256" key="1">
    <source>
        <dbReference type="ARBA" id="ARBA00004173"/>
    </source>
</evidence>
<dbReference type="Pfam" id="PF02636">
    <property type="entry name" value="Methyltransf_28"/>
    <property type="match status" value="1"/>
</dbReference>